<keyword evidence="1" id="KW-1133">Transmembrane helix</keyword>
<evidence type="ECO:0000313" key="2">
    <source>
        <dbReference type="EMBL" id="QIP37478.1"/>
    </source>
</evidence>
<feature type="transmembrane region" description="Helical" evidence="1">
    <location>
        <begin position="7"/>
        <end position="28"/>
    </location>
</feature>
<sequence length="107" mass="10463">MTTGAGAWYVVVVGSATLLDGGAGAAVGELTIGATEARDVTALVVACKALELGAALVVFASSLSRPPRMPATTSNATTAPAIHGHFFDFLVSGCGCGGIWNGGCGPP</sequence>
<evidence type="ECO:0000256" key="1">
    <source>
        <dbReference type="SAM" id="Phobius"/>
    </source>
</evidence>
<proteinExistence type="predicted"/>
<evidence type="ECO:0000313" key="3">
    <source>
        <dbReference type="Proteomes" id="UP000502345"/>
    </source>
</evidence>
<feature type="transmembrane region" description="Helical" evidence="1">
    <location>
        <begin position="40"/>
        <end position="60"/>
    </location>
</feature>
<dbReference type="EMBL" id="CP050124">
    <property type="protein sequence ID" value="QIP37478.1"/>
    <property type="molecule type" value="Genomic_DNA"/>
</dbReference>
<accession>A0A6G9CKS2</accession>
<name>A0A6G9CKS2_RHOER</name>
<organism evidence="2 3">
    <name type="scientific">Rhodococcus erythropolis</name>
    <name type="common">Arthrobacter picolinophilus</name>
    <dbReference type="NCBI Taxonomy" id="1833"/>
    <lineage>
        <taxon>Bacteria</taxon>
        <taxon>Bacillati</taxon>
        <taxon>Actinomycetota</taxon>
        <taxon>Actinomycetes</taxon>
        <taxon>Mycobacteriales</taxon>
        <taxon>Nocardiaceae</taxon>
        <taxon>Rhodococcus</taxon>
        <taxon>Rhodococcus erythropolis group</taxon>
    </lineage>
</organism>
<reference evidence="2 3" key="1">
    <citation type="submission" date="2020-03" db="EMBL/GenBank/DDBJ databases">
        <title>Screen low temperature-resistant strains for efficient degradation of petroleum hydrocarbons under the low temperature.</title>
        <authorList>
            <person name="Wang Y."/>
            <person name="Chen J."/>
        </authorList>
    </citation>
    <scope>NUCLEOTIDE SEQUENCE [LARGE SCALE GENOMIC DNA]</scope>
    <source>
        <strain evidence="2 3">KB1</strain>
    </source>
</reference>
<protein>
    <submittedName>
        <fullName evidence="2">Uncharacterized protein</fullName>
    </submittedName>
</protein>
<dbReference type="RefSeq" id="WP_225320226.1">
    <property type="nucleotide sequence ID" value="NZ_CP050124.1"/>
</dbReference>
<dbReference type="Proteomes" id="UP000502345">
    <property type="component" value="Chromosome"/>
</dbReference>
<keyword evidence="1" id="KW-0472">Membrane</keyword>
<dbReference type="AlphaFoldDB" id="A0A6G9CKS2"/>
<gene>
    <name evidence="2" type="ORF">G9444_0234</name>
</gene>
<keyword evidence="1" id="KW-0812">Transmembrane</keyword>